<dbReference type="EMBL" id="KQ086170">
    <property type="protein sequence ID" value="KLO06947.1"/>
    <property type="molecule type" value="Genomic_DNA"/>
</dbReference>
<gene>
    <name evidence="1" type="ORF">SCHPADRAFT_671492</name>
</gene>
<reference evidence="1 2" key="1">
    <citation type="submission" date="2015-04" db="EMBL/GenBank/DDBJ databases">
        <title>Complete genome sequence of Schizopora paradoxa KUC8140, a cosmopolitan wood degrader in East Asia.</title>
        <authorList>
            <consortium name="DOE Joint Genome Institute"/>
            <person name="Min B."/>
            <person name="Park H."/>
            <person name="Jang Y."/>
            <person name="Kim J.-J."/>
            <person name="Kim K.H."/>
            <person name="Pangilinan J."/>
            <person name="Lipzen A."/>
            <person name="Riley R."/>
            <person name="Grigoriev I.V."/>
            <person name="Spatafora J.W."/>
            <person name="Choi I.-G."/>
        </authorList>
    </citation>
    <scope>NUCLEOTIDE SEQUENCE [LARGE SCALE GENOMIC DNA]</scope>
    <source>
        <strain evidence="1 2">KUC8140</strain>
    </source>
</reference>
<keyword evidence="2" id="KW-1185">Reference proteome</keyword>
<evidence type="ECO:0000313" key="1">
    <source>
        <dbReference type="EMBL" id="KLO06947.1"/>
    </source>
</evidence>
<evidence type="ECO:0000313" key="2">
    <source>
        <dbReference type="Proteomes" id="UP000053477"/>
    </source>
</evidence>
<protein>
    <submittedName>
        <fullName evidence="1">Uncharacterized protein</fullName>
    </submittedName>
</protein>
<accession>A0A0H2R6I4</accession>
<dbReference type="InParanoid" id="A0A0H2R6I4"/>
<name>A0A0H2R6I4_9AGAM</name>
<dbReference type="Proteomes" id="UP000053477">
    <property type="component" value="Unassembled WGS sequence"/>
</dbReference>
<dbReference type="AlphaFoldDB" id="A0A0H2R6I4"/>
<proteinExistence type="predicted"/>
<sequence>MRMRTDASRLSGVDISYVNMSMEHVTDGWTILVLVVFRGGQMRSNHHRDADSNVNGCIWNVDLDVDVDETTCRQVCKSFFE</sequence>
<organism evidence="1 2">
    <name type="scientific">Schizopora paradoxa</name>
    <dbReference type="NCBI Taxonomy" id="27342"/>
    <lineage>
        <taxon>Eukaryota</taxon>
        <taxon>Fungi</taxon>
        <taxon>Dikarya</taxon>
        <taxon>Basidiomycota</taxon>
        <taxon>Agaricomycotina</taxon>
        <taxon>Agaricomycetes</taxon>
        <taxon>Hymenochaetales</taxon>
        <taxon>Schizoporaceae</taxon>
        <taxon>Schizopora</taxon>
    </lineage>
</organism>